<dbReference type="Pfam" id="PF19437">
    <property type="entry name" value="VCIP135_N"/>
    <property type="match status" value="1"/>
</dbReference>
<dbReference type="GO" id="GO:0035871">
    <property type="term" value="P:protein K11-linked deubiquitination"/>
    <property type="evidence" value="ECO:0007669"/>
    <property type="project" value="TreeGrafter"/>
</dbReference>
<keyword evidence="2" id="KW-1185">Reference proteome</keyword>
<sequence length="629" mass="70390">MAEEQEGQVKMFCGACPDSHCGNLLYFMSHVNSEVECSDCGQKHNPNSLLNVKESTDSNLAVGNLLKSILLSNTAAKKGSELVKVRGLSNFHCKIISPLLTSYGMDKKTGKAKLLSELGQAEVFNCAVFGNRAFLIEKEHLDTPGYGRDDTGSLGYLNDTLGMIEKANGGDCLVPLHSDGDGHCLVHAISRAVVGRELLWHSLRQNLRDHLQQENVKYQELFRDFLDTNEWDEIINEADPNYHPPTNEPFGLRNIHVFGLANVLHRPIILLDSLEGMQSSGDYSGIFLPVLVPPEECKSQGSLNKPLAIAWSSLARNHYVPLVGIRDSTPPKIPRSLLPKAWGVPNELVSTYIEFDENGGCEIGGSRSLQDGYVQRLVSAMNELFFEKHEVSPELVADVNQFVFKPSNAVGISIPEIIEFTQNAVESESLFRCLSCQALKEVKDIWPRSWREPGGRWYTRAQESNEGLIANAVYMFTEAQGVHIMYQPKFNMLMPVFSEDHDCYLCKGVTRQVSADGSVRYMNGDRTSTQSNNSKGCTCGFKHFWDGNEYDNVPKVIDVSLEWNGKKIEEQVFWFDNESDPSLNSNVYEMATSVVQKHFPGEFGSETVVRRVVDKILRETELKKNEEGM</sequence>
<proteinExistence type="predicted"/>
<gene>
    <name evidence="1" type="ORF">PACLA_8A032324</name>
</gene>
<dbReference type="InterPro" id="IPR039087">
    <property type="entry name" value="VCPIP1"/>
</dbReference>
<dbReference type="GO" id="GO:0090168">
    <property type="term" value="P:Golgi reassembly"/>
    <property type="evidence" value="ECO:0007669"/>
    <property type="project" value="TreeGrafter"/>
</dbReference>
<dbReference type="PANTHER" id="PTHR14843">
    <property type="entry name" value="DEUBIQUITINATING PROTEIN VCIP135"/>
    <property type="match status" value="1"/>
</dbReference>
<organism evidence="1 2">
    <name type="scientific">Paramuricea clavata</name>
    <name type="common">Red gorgonian</name>
    <name type="synonym">Violescent sea-whip</name>
    <dbReference type="NCBI Taxonomy" id="317549"/>
    <lineage>
        <taxon>Eukaryota</taxon>
        <taxon>Metazoa</taxon>
        <taxon>Cnidaria</taxon>
        <taxon>Anthozoa</taxon>
        <taxon>Octocorallia</taxon>
        <taxon>Malacalcyonacea</taxon>
        <taxon>Plexauridae</taxon>
        <taxon>Paramuricea</taxon>
    </lineage>
</organism>
<comment type="caution">
    <text evidence="1">The sequence shown here is derived from an EMBL/GenBank/DDBJ whole genome shotgun (WGS) entry which is preliminary data.</text>
</comment>
<protein>
    <submittedName>
        <fullName evidence="1">Uncharacterized protein</fullName>
    </submittedName>
</protein>
<name>A0A6S7IF18_PARCT</name>
<dbReference type="InterPro" id="IPR003323">
    <property type="entry name" value="OTU_dom"/>
</dbReference>
<reference evidence="1" key="1">
    <citation type="submission" date="2020-04" db="EMBL/GenBank/DDBJ databases">
        <authorList>
            <person name="Alioto T."/>
            <person name="Alioto T."/>
            <person name="Gomez Garrido J."/>
        </authorList>
    </citation>
    <scope>NUCLEOTIDE SEQUENCE</scope>
    <source>
        <strain evidence="1">A484AB</strain>
    </source>
</reference>
<dbReference type="GO" id="GO:0004843">
    <property type="term" value="F:cysteine-type deubiquitinase activity"/>
    <property type="evidence" value="ECO:0007669"/>
    <property type="project" value="InterPro"/>
</dbReference>
<dbReference type="InterPro" id="IPR045827">
    <property type="entry name" value="VCPIP1_N"/>
</dbReference>
<evidence type="ECO:0000313" key="1">
    <source>
        <dbReference type="EMBL" id="CAB4002088.1"/>
    </source>
</evidence>
<dbReference type="GO" id="GO:0016567">
    <property type="term" value="P:protein ubiquitination"/>
    <property type="evidence" value="ECO:0007669"/>
    <property type="project" value="InterPro"/>
</dbReference>
<dbReference type="CDD" id="cd22769">
    <property type="entry name" value="OTU_VCIP135"/>
    <property type="match status" value="1"/>
</dbReference>
<accession>A0A6S7IF18</accession>
<dbReference type="EMBL" id="CACRXK020004254">
    <property type="protein sequence ID" value="CAB4002088.1"/>
    <property type="molecule type" value="Genomic_DNA"/>
</dbReference>
<dbReference type="Gene3D" id="3.90.70.80">
    <property type="match status" value="1"/>
</dbReference>
<dbReference type="GO" id="GO:0016320">
    <property type="term" value="P:endoplasmic reticulum membrane fusion"/>
    <property type="evidence" value="ECO:0007669"/>
    <property type="project" value="TreeGrafter"/>
</dbReference>
<dbReference type="Pfam" id="PF02338">
    <property type="entry name" value="OTU"/>
    <property type="match status" value="1"/>
</dbReference>
<dbReference type="Proteomes" id="UP001152795">
    <property type="component" value="Unassembled WGS sequence"/>
</dbReference>
<dbReference type="GO" id="GO:0071108">
    <property type="term" value="P:protein K48-linked deubiquitination"/>
    <property type="evidence" value="ECO:0007669"/>
    <property type="project" value="TreeGrafter"/>
</dbReference>
<dbReference type="PANTHER" id="PTHR14843:SF2">
    <property type="entry name" value="DEUBIQUITINATING PROTEIN VCPIP1"/>
    <property type="match status" value="1"/>
</dbReference>
<dbReference type="AlphaFoldDB" id="A0A6S7IF18"/>
<evidence type="ECO:0000313" key="2">
    <source>
        <dbReference type="Proteomes" id="UP001152795"/>
    </source>
</evidence>
<dbReference type="OrthoDB" id="10012024at2759"/>
<dbReference type="PROSITE" id="PS50802">
    <property type="entry name" value="OTU"/>
    <property type="match status" value="1"/>
</dbReference>